<feature type="region of interest" description="Disordered" evidence="2">
    <location>
        <begin position="497"/>
        <end position="535"/>
    </location>
</feature>
<dbReference type="Gene3D" id="3.30.70.1440">
    <property type="entry name" value="Multidrug efflux transporter AcrB pore domain"/>
    <property type="match status" value="1"/>
</dbReference>
<dbReference type="SUPFAM" id="SSF82866">
    <property type="entry name" value="Multidrug efflux transporter AcrB transmembrane domain"/>
    <property type="match status" value="2"/>
</dbReference>
<dbReference type="InterPro" id="IPR027463">
    <property type="entry name" value="AcrB_DN_DC_subdom"/>
</dbReference>
<dbReference type="RefSeq" id="WP_231820716.1">
    <property type="nucleotide sequence ID" value="NZ_CP082781.1"/>
</dbReference>
<feature type="transmembrane region" description="Helical" evidence="3">
    <location>
        <begin position="1142"/>
        <end position="1165"/>
    </location>
</feature>
<feature type="transmembrane region" description="Helical" evidence="3">
    <location>
        <begin position="12"/>
        <end position="31"/>
    </location>
</feature>
<dbReference type="Gene3D" id="1.20.1640.10">
    <property type="entry name" value="Multidrug efflux transporter AcrB transmembrane domain"/>
    <property type="match status" value="3"/>
</dbReference>
<keyword evidence="1" id="KW-0175">Coiled coil</keyword>
<feature type="transmembrane region" description="Helical" evidence="3">
    <location>
        <begin position="331"/>
        <end position="350"/>
    </location>
</feature>
<evidence type="ECO:0000256" key="1">
    <source>
        <dbReference type="SAM" id="Coils"/>
    </source>
</evidence>
<evidence type="ECO:0000313" key="4">
    <source>
        <dbReference type="EMBL" id="UGS27315.1"/>
    </source>
</evidence>
<feature type="transmembrane region" description="Helical" evidence="3">
    <location>
        <begin position="1010"/>
        <end position="1029"/>
    </location>
</feature>
<protein>
    <submittedName>
        <fullName evidence="4">Efflux RND transporter permease subunit</fullName>
    </submittedName>
</protein>
<dbReference type="Gene3D" id="3.30.70.1430">
    <property type="entry name" value="Multidrug efflux transporter AcrB pore domain"/>
    <property type="match status" value="2"/>
</dbReference>
<feature type="transmembrane region" description="Helical" evidence="3">
    <location>
        <begin position="1111"/>
        <end position="1136"/>
    </location>
</feature>
<feature type="transmembrane region" description="Helical" evidence="3">
    <location>
        <begin position="425"/>
        <end position="448"/>
    </location>
</feature>
<sequence>MTLLTRLSLANRAVVALFSILVVGIGLWATASTTQELLPSMSQPAAVVAVMKPGASAETLDREVVAPLSDALSAVGDVEEVRASASSGSGQVTVTWKFGADDEKILADLRTTTSSVIASGPDGVQSEVYAGSSSDIPVLSLALTSAEDLDAFAERVEASLVPAIEHVPGVRKVQVTGQVQERVLVTLNPGELSARSIDPSAVSALLRTAGVVVPAGTSDDGTTAMAIEVGQEGTTLEELAALPLPTMDGPVPLSAVATVELAPVPQTTLSRADGRAALGLTITKTPDANAVQVSHAVAATIDEALPGLGGDAKVTTLFDQSTMIEKSTHDLAVEGGLGLLFAVLIILVFLLSPKATVITAVSIPLSLLIAVIGLRMGGFSFNIFTLAALTVAVGRVVDDSIVVIENIARRRGPGGLSTDDVRTAVGQVAGAVTASTLTTVAVFLPVALVGGVAGELFRPFALTVTIALLASLIVSLTIVPVLAYWFLRRPSRRTEPASVLEGTERDAVRTTENTDVADDAGASGTTPLGETDSSERVTRMQRAYLPALRFSLRRPVTVLMVSILVFAGTVVAAGFLKTDMLGSFADARAVQVEQKMPLDTTLAVADEAAGALEKAIDSVDGVASYRTTAGEQGASVLLDVVIAPAADPDRTLTRIREAVRGLRAADDITVSTQATQTTSSTIDVIVKSADEAALTTAAERISAALDGASGVGEVRDDLAAELPILAVSVDRTAAAAQGFTVPEIGSAIAAAVEGERLGEVGIDGKNRDLVLRAQSSATDPDAIRALTLPVSALQAQRTQKDAADALQREQEEMSANARADAEAKTQQQLDDLYDARAQGEQDLAALRDQLAALLASPPPFDPHPAAQGTITAIEYQKAVQQLSQGVAAAEGSLTGLDEQIRAVREGIDEGAAQQAEADRLAQAQRDLEHVRATPIRVGDVASVEVVTAPATITRIDGARAVTVSVTPSGEDLGAAALAVQTALDDVELPAGVTLDEGGAAAEQAQSFGELGVAMLAAIALVYIVLVATFRSLMQPLLLLVSVPFAATGAIGGLLLTGTPLGIPAMIGMLMLIGIVVTNAIVLIDLINHYRRAGSSLDDAVVHGARLRLRPIIMTACATIFALLPMAFGITGGGAFISQSLAIVVIGGLVSSTLLTLLLVPALVVLHERRGERRRQRRARRAARRAEAESREDIPEELAEVGFRATQTDAAAGIEGASDDGTDPARGRLAT</sequence>
<evidence type="ECO:0000313" key="5">
    <source>
        <dbReference type="Proteomes" id="UP001199642"/>
    </source>
</evidence>
<evidence type="ECO:0000256" key="3">
    <source>
        <dbReference type="SAM" id="Phobius"/>
    </source>
</evidence>
<dbReference type="PANTHER" id="PTHR32063:SF0">
    <property type="entry name" value="SWARMING MOTILITY PROTEIN SWRC"/>
    <property type="match status" value="1"/>
</dbReference>
<keyword evidence="3" id="KW-0812">Transmembrane</keyword>
<dbReference type="SUPFAM" id="SSF82693">
    <property type="entry name" value="Multidrug efflux transporter AcrB pore domain, PN1, PN2, PC1 and PC2 subdomains"/>
    <property type="match status" value="2"/>
</dbReference>
<feature type="transmembrane region" description="Helical" evidence="3">
    <location>
        <begin position="1062"/>
        <end position="1086"/>
    </location>
</feature>
<accession>A0ABY3RWM9</accession>
<dbReference type="Gene3D" id="3.30.70.1320">
    <property type="entry name" value="Multidrug efflux transporter AcrB pore domain like"/>
    <property type="match status" value="1"/>
</dbReference>
<organism evidence="4 5">
    <name type="scientific">Microbacterium resistens</name>
    <dbReference type="NCBI Taxonomy" id="156977"/>
    <lineage>
        <taxon>Bacteria</taxon>
        <taxon>Bacillati</taxon>
        <taxon>Actinomycetota</taxon>
        <taxon>Actinomycetes</taxon>
        <taxon>Micrococcales</taxon>
        <taxon>Microbacteriaceae</taxon>
        <taxon>Microbacterium</taxon>
    </lineage>
</organism>
<feature type="region of interest" description="Disordered" evidence="2">
    <location>
        <begin position="1174"/>
        <end position="1230"/>
    </location>
</feature>
<dbReference type="Gene3D" id="3.30.2090.10">
    <property type="entry name" value="Multidrug efflux transporter AcrB TolC docking domain, DN and DC subdomains"/>
    <property type="match status" value="2"/>
</dbReference>
<reference evidence="4 5" key="1">
    <citation type="submission" date="2023-01" db="EMBL/GenBank/DDBJ databases">
        <title>Characterization of estradiol degrading bacteria Microbacterium sp. MZT7 and reveal degrading genes through genome analysis.</title>
        <authorList>
            <person name="Hao P."/>
            <person name="Gao Y."/>
        </authorList>
    </citation>
    <scope>NUCLEOTIDE SEQUENCE [LARGE SCALE GENOMIC DNA]</scope>
    <source>
        <strain evidence="4 5">MZT7</strain>
    </source>
</reference>
<feature type="transmembrane region" description="Helical" evidence="3">
    <location>
        <begin position="357"/>
        <end position="377"/>
    </location>
</feature>
<evidence type="ECO:0000256" key="2">
    <source>
        <dbReference type="SAM" id="MobiDB-lite"/>
    </source>
</evidence>
<dbReference type="Proteomes" id="UP001199642">
    <property type="component" value="Chromosome"/>
</dbReference>
<feature type="compositionally biased region" description="Basic and acidic residues" evidence="2">
    <location>
        <begin position="1183"/>
        <end position="1192"/>
    </location>
</feature>
<keyword evidence="5" id="KW-1185">Reference proteome</keyword>
<proteinExistence type="predicted"/>
<feature type="coiled-coil region" evidence="1">
    <location>
        <begin position="792"/>
        <end position="856"/>
    </location>
</feature>
<feature type="transmembrane region" description="Helical" evidence="3">
    <location>
        <begin position="556"/>
        <end position="576"/>
    </location>
</feature>
<keyword evidence="3" id="KW-1133">Transmembrane helix</keyword>
<feature type="transmembrane region" description="Helical" evidence="3">
    <location>
        <begin position="383"/>
        <end position="404"/>
    </location>
</feature>
<feature type="transmembrane region" description="Helical" evidence="3">
    <location>
        <begin position="460"/>
        <end position="487"/>
    </location>
</feature>
<dbReference type="PANTHER" id="PTHR32063">
    <property type="match status" value="1"/>
</dbReference>
<dbReference type="InterPro" id="IPR001036">
    <property type="entry name" value="Acrflvin-R"/>
</dbReference>
<feature type="transmembrane region" description="Helical" evidence="3">
    <location>
        <begin position="1036"/>
        <end position="1056"/>
    </location>
</feature>
<keyword evidence="3" id="KW-0472">Membrane</keyword>
<name>A0ABY3RWM9_9MICO</name>
<dbReference type="PRINTS" id="PR00702">
    <property type="entry name" value="ACRIFLAVINRP"/>
</dbReference>
<dbReference type="Pfam" id="PF00873">
    <property type="entry name" value="ACR_tran"/>
    <property type="match status" value="2"/>
</dbReference>
<dbReference type="EMBL" id="CP082781">
    <property type="protein sequence ID" value="UGS27315.1"/>
    <property type="molecule type" value="Genomic_DNA"/>
</dbReference>
<gene>
    <name evidence="4" type="ORF">K8F61_03655</name>
</gene>
<dbReference type="SUPFAM" id="SSF82714">
    <property type="entry name" value="Multidrug efflux transporter AcrB TolC docking domain, DN and DC subdomains"/>
    <property type="match status" value="2"/>
</dbReference>